<feature type="transmembrane region" description="Helical" evidence="1">
    <location>
        <begin position="35"/>
        <end position="55"/>
    </location>
</feature>
<evidence type="ECO:0000256" key="1">
    <source>
        <dbReference type="SAM" id="Phobius"/>
    </source>
</evidence>
<keyword evidence="1" id="KW-0472">Membrane</keyword>
<dbReference type="EMBL" id="LR134477">
    <property type="protein sequence ID" value="VEI18945.1"/>
    <property type="molecule type" value="Genomic_DNA"/>
</dbReference>
<gene>
    <name evidence="2" type="ORF">NCTC10951_02983</name>
</gene>
<evidence type="ECO:0000313" key="3">
    <source>
        <dbReference type="Proteomes" id="UP000268658"/>
    </source>
</evidence>
<organism evidence="2 3">
    <name type="scientific">Actinomyces viscosus</name>
    <dbReference type="NCBI Taxonomy" id="1656"/>
    <lineage>
        <taxon>Bacteria</taxon>
        <taxon>Bacillati</taxon>
        <taxon>Actinomycetota</taxon>
        <taxon>Actinomycetes</taxon>
        <taxon>Actinomycetales</taxon>
        <taxon>Actinomycetaceae</taxon>
        <taxon>Actinomyces</taxon>
    </lineage>
</organism>
<dbReference type="Proteomes" id="UP000268658">
    <property type="component" value="Chromosome"/>
</dbReference>
<name>A0A3S4Z427_ACTVI</name>
<sequence length="112" mass="11804">MVKMIKSDSAEFLIPLLVSVYTLIAIASVRDRILGIGATLVFLFIPCLASFNGPLPGLMRERGAAVGLHAGGRIPHRRGHRGVDHPIGREALEHGDAQLASQRGRAAACGAA</sequence>
<reference evidence="2 3" key="1">
    <citation type="submission" date="2018-12" db="EMBL/GenBank/DDBJ databases">
        <authorList>
            <consortium name="Pathogen Informatics"/>
        </authorList>
    </citation>
    <scope>NUCLEOTIDE SEQUENCE [LARGE SCALE GENOMIC DNA]</scope>
    <source>
        <strain evidence="2 3">NCTC10951</strain>
    </source>
</reference>
<accession>A0A3S4Z427</accession>
<dbReference type="AlphaFoldDB" id="A0A3S4Z427"/>
<feature type="transmembrane region" description="Helical" evidence="1">
    <location>
        <begin position="12"/>
        <end position="29"/>
    </location>
</feature>
<proteinExistence type="predicted"/>
<keyword evidence="1" id="KW-1133">Transmembrane helix</keyword>
<dbReference type="KEGG" id="avc:NCTC10951_02983"/>
<keyword evidence="1" id="KW-0812">Transmembrane</keyword>
<evidence type="ECO:0000313" key="2">
    <source>
        <dbReference type="EMBL" id="VEI18945.1"/>
    </source>
</evidence>
<protein>
    <submittedName>
        <fullName evidence="2">Uncharacterized protein</fullName>
    </submittedName>
</protein>